<name>A0A383S6L9_9ACTN</name>
<dbReference type="Proteomes" id="UP000279336">
    <property type="component" value="Unassembled WGS sequence"/>
</dbReference>
<evidence type="ECO:0000313" key="5">
    <source>
        <dbReference type="Proteomes" id="UP000279336"/>
    </source>
</evidence>
<proteinExistence type="predicted"/>
<dbReference type="AlphaFoldDB" id="A0A383S6L9"/>
<dbReference type="Gene3D" id="2.160.20.80">
    <property type="entry name" value="E3 ubiquitin-protein ligase SopA"/>
    <property type="match status" value="2"/>
</dbReference>
<reference evidence="4" key="2">
    <citation type="submission" date="2018-08" db="EMBL/GenBank/DDBJ databases">
        <authorList>
            <person name="Hornung B."/>
        </authorList>
    </citation>
    <scope>NUCLEOTIDE SEQUENCE [LARGE SCALE GENOMIC DNA]</scope>
</reference>
<sequence length="503" mass="54649">MALIDQFRETESGRPENVVMYGQEFDSADFSGGKIDWFSVDRSVFRNCDFRKVRVERASWGGAEWTVFEDCVFDGSRIRFNGVINTRFQNCSFQNVILSKWDSSKFELIGCTFSGRLRSCMFKGRSDSALNAPVNVVLDNDFSGAEFIDSDFRWGVDLTRQKLPEGLSVFYAEDSAAAITAAQARVPLITDPELRERVDSWLDTLTMYPEAGQKQLFVTARTFSKPGWPTLRAVLAGDDPNDPPRPPAPTPKKKTAKKTTGTRKKAASVGARKPESSAGTIDSDVAEWGGKLAGGDKAGRQEAADSLTALLRDPSTSGSRRAQAAQALAASLPDTEDDALVANLAGAILPASTVFTNTHFAAGSVFTGATAEGDLTFAGCVFHGPVDLTDLTVNGTTTITGCVFNRPTDFGRAEFNGPADFTGTRFESMANFTLAQFNDSLDLTDVQFWGDTSLEADFTGPVTFRRTMFQADTKKSIPLEFGYENHGLPEGTIWGPGGPGWLY</sequence>
<accession>A0A383S6L9</accession>
<feature type="compositionally biased region" description="Basic residues" evidence="1">
    <location>
        <begin position="251"/>
        <end position="266"/>
    </location>
</feature>
<evidence type="ECO:0000256" key="1">
    <source>
        <dbReference type="SAM" id="MobiDB-lite"/>
    </source>
</evidence>
<dbReference type="EMBL" id="RCIW01000040">
    <property type="protein sequence ID" value="RLP06015.1"/>
    <property type="molecule type" value="Genomic_DNA"/>
</dbReference>
<protein>
    <submittedName>
        <fullName evidence="3">Pentapeptide repeat</fullName>
    </submittedName>
</protein>
<dbReference type="Proteomes" id="UP000263928">
    <property type="component" value="Unassembled WGS sequence"/>
</dbReference>
<evidence type="ECO:0000313" key="2">
    <source>
        <dbReference type="EMBL" id="RLP06015.1"/>
    </source>
</evidence>
<dbReference type="RefSeq" id="WP_119161995.1">
    <property type="nucleotide sequence ID" value="NZ_LR134442.1"/>
</dbReference>
<dbReference type="OrthoDB" id="2579959at2"/>
<evidence type="ECO:0000313" key="3">
    <source>
        <dbReference type="EMBL" id="SYZ33655.1"/>
    </source>
</evidence>
<evidence type="ECO:0000313" key="4">
    <source>
        <dbReference type="Proteomes" id="UP000263928"/>
    </source>
</evidence>
<feature type="region of interest" description="Disordered" evidence="1">
    <location>
        <begin position="231"/>
        <end position="287"/>
    </location>
</feature>
<dbReference type="Pfam" id="PF13576">
    <property type="entry name" value="Pentapeptide_3"/>
    <property type="match status" value="1"/>
</dbReference>
<gene>
    <name evidence="2" type="ORF">D7U36_13275</name>
    <name evidence="3" type="ORF">PROPAUS_1575</name>
</gene>
<dbReference type="InterPro" id="IPR001646">
    <property type="entry name" value="5peptide_repeat"/>
</dbReference>
<organism evidence="3 4">
    <name type="scientific">Propionibacterium australiense</name>
    <dbReference type="NCBI Taxonomy" id="119981"/>
    <lineage>
        <taxon>Bacteria</taxon>
        <taxon>Bacillati</taxon>
        <taxon>Actinomycetota</taxon>
        <taxon>Actinomycetes</taxon>
        <taxon>Propionibacteriales</taxon>
        <taxon>Propionibacteriaceae</taxon>
        <taxon>Propionibacterium</taxon>
    </lineage>
</organism>
<dbReference type="EMBL" id="UNQJ01000010">
    <property type="protein sequence ID" value="SYZ33655.1"/>
    <property type="molecule type" value="Genomic_DNA"/>
</dbReference>
<reference evidence="2 5" key="3">
    <citation type="submission" date="2018-10" db="EMBL/GenBank/DDBJ databases">
        <title>Propionibacterium australiense Genome Sequencing and Assembly.</title>
        <authorList>
            <person name="Bernier A.-M."/>
            <person name="Bernard K."/>
        </authorList>
    </citation>
    <scope>NUCLEOTIDE SEQUENCE [LARGE SCALE GENOMIC DNA]</scope>
    <source>
        <strain evidence="2 5">NML98A078</strain>
    </source>
</reference>
<reference evidence="3" key="1">
    <citation type="submission" date="2018-08" db="EMBL/GenBank/DDBJ databases">
        <authorList>
            <person name="Ferrada E.E."/>
            <person name="Latorre B.A."/>
        </authorList>
    </citation>
    <scope>NUCLEOTIDE SEQUENCE [LARGE SCALE GENOMIC DNA]</scope>
    <source>
        <strain evidence="3">Propionibacterium_australiense1</strain>
    </source>
</reference>
<keyword evidence="4" id="KW-1185">Reference proteome</keyword>
<dbReference type="SUPFAM" id="SSF141571">
    <property type="entry name" value="Pentapeptide repeat-like"/>
    <property type="match status" value="1"/>
</dbReference>